<reference evidence="3" key="2">
    <citation type="submission" date="2020-09" db="EMBL/GenBank/DDBJ databases">
        <authorList>
            <person name="Sun Q."/>
            <person name="Zhou Y."/>
        </authorList>
    </citation>
    <scope>NUCLEOTIDE SEQUENCE</scope>
    <source>
        <strain evidence="3">CGMCC 1.15371</strain>
    </source>
</reference>
<feature type="coiled-coil region" evidence="1">
    <location>
        <begin position="51"/>
        <end position="81"/>
    </location>
</feature>
<sequence>MELYLKPGQPGFPASSIKRLQSVGFSLGELTELFQEYAVNNLTVSKGIELVERFREKIHEIEKKQIELEEIRRVLDKMLAAKISLLNKLEDGSNF</sequence>
<feature type="domain" description="Transcription regulator MerR DNA binding" evidence="2">
    <location>
        <begin position="17"/>
        <end position="77"/>
    </location>
</feature>
<evidence type="ECO:0000259" key="2">
    <source>
        <dbReference type="Pfam" id="PF09278"/>
    </source>
</evidence>
<evidence type="ECO:0000313" key="4">
    <source>
        <dbReference type="Proteomes" id="UP000628775"/>
    </source>
</evidence>
<protein>
    <recommendedName>
        <fullName evidence="2">Transcription regulator MerR DNA binding domain-containing protein</fullName>
    </recommendedName>
</protein>
<name>A0A8J2YJ02_9BACL</name>
<organism evidence="3 4">
    <name type="scientific">Pullulanibacillus camelliae</name>
    <dbReference type="NCBI Taxonomy" id="1707096"/>
    <lineage>
        <taxon>Bacteria</taxon>
        <taxon>Bacillati</taxon>
        <taxon>Bacillota</taxon>
        <taxon>Bacilli</taxon>
        <taxon>Bacillales</taxon>
        <taxon>Sporolactobacillaceae</taxon>
        <taxon>Pullulanibacillus</taxon>
    </lineage>
</organism>
<dbReference type="InterPro" id="IPR015358">
    <property type="entry name" value="Tscrpt_reg_MerR_DNA-bd"/>
</dbReference>
<gene>
    <name evidence="3" type="ORF">GCM10011391_25730</name>
</gene>
<dbReference type="InterPro" id="IPR009061">
    <property type="entry name" value="DNA-bd_dom_put_sf"/>
</dbReference>
<dbReference type="AlphaFoldDB" id="A0A8J2YJ02"/>
<dbReference type="Gene3D" id="1.10.1660.10">
    <property type="match status" value="1"/>
</dbReference>
<dbReference type="SUPFAM" id="SSF46955">
    <property type="entry name" value="Putative DNA-binding domain"/>
    <property type="match status" value="1"/>
</dbReference>
<proteinExistence type="predicted"/>
<dbReference type="Pfam" id="PF09278">
    <property type="entry name" value="MerR-DNA-bind"/>
    <property type="match status" value="1"/>
</dbReference>
<dbReference type="Proteomes" id="UP000628775">
    <property type="component" value="Unassembled WGS sequence"/>
</dbReference>
<dbReference type="RefSeq" id="WP_188694650.1">
    <property type="nucleotide sequence ID" value="NZ_BMIR01000012.1"/>
</dbReference>
<comment type="caution">
    <text evidence="3">The sequence shown here is derived from an EMBL/GenBank/DDBJ whole genome shotgun (WGS) entry which is preliminary data.</text>
</comment>
<evidence type="ECO:0000313" key="3">
    <source>
        <dbReference type="EMBL" id="GGE45738.1"/>
    </source>
</evidence>
<reference evidence="3" key="1">
    <citation type="journal article" date="2014" name="Int. J. Syst. Evol. Microbiol.">
        <title>Complete genome sequence of Corynebacterium casei LMG S-19264T (=DSM 44701T), isolated from a smear-ripened cheese.</title>
        <authorList>
            <consortium name="US DOE Joint Genome Institute (JGI-PGF)"/>
            <person name="Walter F."/>
            <person name="Albersmeier A."/>
            <person name="Kalinowski J."/>
            <person name="Ruckert C."/>
        </authorList>
    </citation>
    <scope>NUCLEOTIDE SEQUENCE</scope>
    <source>
        <strain evidence="3">CGMCC 1.15371</strain>
    </source>
</reference>
<keyword evidence="1" id="KW-0175">Coiled coil</keyword>
<evidence type="ECO:0000256" key="1">
    <source>
        <dbReference type="SAM" id="Coils"/>
    </source>
</evidence>
<keyword evidence="4" id="KW-1185">Reference proteome</keyword>
<accession>A0A8J2YJ02</accession>
<dbReference type="EMBL" id="BMIR01000012">
    <property type="protein sequence ID" value="GGE45738.1"/>
    <property type="molecule type" value="Genomic_DNA"/>
</dbReference>